<dbReference type="GO" id="GO:0016226">
    <property type="term" value="P:iron-sulfur cluster assembly"/>
    <property type="evidence" value="ECO:0007669"/>
    <property type="project" value="TreeGrafter"/>
</dbReference>
<evidence type="ECO:0000256" key="7">
    <source>
        <dbReference type="ARBA" id="ARBA00023004"/>
    </source>
</evidence>
<dbReference type="Proteomes" id="UP000075225">
    <property type="component" value="Unassembled WGS sequence"/>
</dbReference>
<proteinExistence type="inferred from homology"/>
<reference evidence="13" key="1">
    <citation type="submission" date="2016-03" db="EMBL/GenBank/DDBJ databases">
        <authorList>
            <person name="Sibley D."/>
            <person name="Venepally P."/>
            <person name="Karamycheva S."/>
            <person name="Hadjithomas M."/>
            <person name="Khan A."/>
            <person name="Brunk B."/>
            <person name="Roos D."/>
            <person name="Caler E."/>
            <person name="Lorenzi H."/>
        </authorList>
    </citation>
    <scope>NUCLEOTIDE SEQUENCE [LARGE SCALE GENOMIC DNA]</scope>
    <source>
        <strain evidence="13">TgCatPRC2</strain>
    </source>
</reference>
<protein>
    <recommendedName>
        <fullName evidence="3">cysteine desulfurase</fullName>
        <ecNumber evidence="3">2.8.1.7</ecNumber>
    </recommendedName>
</protein>
<evidence type="ECO:0000256" key="8">
    <source>
        <dbReference type="ARBA" id="ARBA00023014"/>
    </source>
</evidence>
<keyword evidence="4 12" id="KW-0808">Transferase</keyword>
<sequence length="444" mass="47404">MSRLAKVACAAAPPCRGRCYALSTVPPLTVFSSRSSSLSSRSSFSPLSSLFSTASCVPLQTTAVRASSRSFLNLHRGPLRSRPDLADRERRTATLATFNTEENSPFCRSWNATSPALLPSASRQHPQASDLHLFSPFLASAAAPFSSVSSSSSPSSPSPSSPSPPSSSSSPSSGSGAFESGGEAVVGSRPVYLDNQATTVQDPRVTDAMLPFLFDKFGNPHSSSHAVGWEADAAVEKARKQVAHLLGLDASRAREIIFTSGATESNNLALKGATRAAARARRHVITTQLEHKCALQCCRMLQLEFSESQGARGCDVTYLPVKTDGLVDLEELEKAIRPDTLLVSVMFVNNEIGVVQNLEEIGKICKRHDILFHTDAAQGAGKLPIDVDEMGIDLLSLSSHKIYGPKGIGALFVRAKNPRVRLQPLIDGGGQERGLRSGELWATF</sequence>
<organism evidence="12 13">
    <name type="scientific">Toxoplasma gondii TgCatPRC2</name>
    <dbReference type="NCBI Taxonomy" id="1130821"/>
    <lineage>
        <taxon>Eukaryota</taxon>
        <taxon>Sar</taxon>
        <taxon>Alveolata</taxon>
        <taxon>Apicomplexa</taxon>
        <taxon>Conoidasida</taxon>
        <taxon>Coccidia</taxon>
        <taxon>Eucoccidiorida</taxon>
        <taxon>Eimeriorina</taxon>
        <taxon>Sarcocystidae</taxon>
        <taxon>Toxoplasma</taxon>
    </lineage>
</organism>
<evidence type="ECO:0000256" key="9">
    <source>
        <dbReference type="RuleBase" id="RU004504"/>
    </source>
</evidence>
<dbReference type="GO" id="GO:0005829">
    <property type="term" value="C:cytosol"/>
    <property type="evidence" value="ECO:0007669"/>
    <property type="project" value="TreeGrafter"/>
</dbReference>
<dbReference type="InterPro" id="IPR015424">
    <property type="entry name" value="PyrdxlP-dep_Trfase"/>
</dbReference>
<dbReference type="GO" id="GO:0051536">
    <property type="term" value="F:iron-sulfur cluster binding"/>
    <property type="evidence" value="ECO:0007669"/>
    <property type="project" value="UniProtKB-KW"/>
</dbReference>
<dbReference type="PROSITE" id="PS00595">
    <property type="entry name" value="AA_TRANSFER_CLASS_5"/>
    <property type="match status" value="1"/>
</dbReference>
<dbReference type="PANTHER" id="PTHR11601:SF34">
    <property type="entry name" value="CYSTEINE DESULFURASE"/>
    <property type="match status" value="1"/>
</dbReference>
<keyword evidence="5" id="KW-0479">Metal-binding</keyword>
<evidence type="ECO:0000313" key="13">
    <source>
        <dbReference type="Proteomes" id="UP000075225"/>
    </source>
</evidence>
<evidence type="ECO:0000256" key="1">
    <source>
        <dbReference type="ARBA" id="ARBA00001933"/>
    </source>
</evidence>
<feature type="domain" description="Aminotransferase class V" evidence="11">
    <location>
        <begin position="191"/>
        <end position="430"/>
    </location>
</feature>
<evidence type="ECO:0000256" key="5">
    <source>
        <dbReference type="ARBA" id="ARBA00022723"/>
    </source>
</evidence>
<evidence type="ECO:0000256" key="3">
    <source>
        <dbReference type="ARBA" id="ARBA00012239"/>
    </source>
</evidence>
<dbReference type="AlphaFoldDB" id="A0A151H3C4"/>
<accession>A0A151H3C4</accession>
<dbReference type="VEuPathDB" id="ToxoDB:TGPRC2_211090A"/>
<dbReference type="EC" id="2.8.1.7" evidence="3"/>
<name>A0A151H3C4_TOXGO</name>
<comment type="similarity">
    <text evidence="2">Belongs to the class-V pyridoxal-phosphate-dependent aminotransferase family. NifS/IscS subfamily.</text>
</comment>
<keyword evidence="12" id="KW-0032">Aminotransferase</keyword>
<dbReference type="GO" id="GO:0031071">
    <property type="term" value="F:cysteine desulfurase activity"/>
    <property type="evidence" value="ECO:0007669"/>
    <property type="project" value="UniProtKB-EC"/>
</dbReference>
<evidence type="ECO:0000256" key="2">
    <source>
        <dbReference type="ARBA" id="ARBA00006490"/>
    </source>
</evidence>
<dbReference type="SUPFAM" id="SSF53383">
    <property type="entry name" value="PLP-dependent transferases"/>
    <property type="match status" value="1"/>
</dbReference>
<evidence type="ECO:0000256" key="4">
    <source>
        <dbReference type="ARBA" id="ARBA00022679"/>
    </source>
</evidence>
<dbReference type="Gene3D" id="3.40.640.10">
    <property type="entry name" value="Type I PLP-dependent aspartate aminotransferase-like (Major domain)"/>
    <property type="match status" value="1"/>
</dbReference>
<dbReference type="Pfam" id="PF00266">
    <property type="entry name" value="Aminotran_5"/>
    <property type="match status" value="1"/>
</dbReference>
<keyword evidence="7" id="KW-0408">Iron</keyword>
<feature type="non-terminal residue" evidence="12">
    <location>
        <position position="444"/>
    </location>
</feature>
<dbReference type="InterPro" id="IPR020578">
    <property type="entry name" value="Aminotrans_V_PyrdxlP_BS"/>
</dbReference>
<evidence type="ECO:0000259" key="11">
    <source>
        <dbReference type="Pfam" id="PF00266"/>
    </source>
</evidence>
<dbReference type="GO" id="GO:0046872">
    <property type="term" value="F:metal ion binding"/>
    <property type="evidence" value="ECO:0007669"/>
    <property type="project" value="UniProtKB-KW"/>
</dbReference>
<dbReference type="PANTHER" id="PTHR11601">
    <property type="entry name" value="CYSTEINE DESULFURYLASE FAMILY MEMBER"/>
    <property type="match status" value="1"/>
</dbReference>
<gene>
    <name evidence="12" type="ORF">TGPRC2_211090A</name>
</gene>
<dbReference type="EMBL" id="AHZP02002502">
    <property type="protein sequence ID" value="KYK63854.1"/>
    <property type="molecule type" value="Genomic_DNA"/>
</dbReference>
<dbReference type="GO" id="GO:0005739">
    <property type="term" value="C:mitochondrion"/>
    <property type="evidence" value="ECO:0007669"/>
    <property type="project" value="TreeGrafter"/>
</dbReference>
<evidence type="ECO:0000256" key="10">
    <source>
        <dbReference type="SAM" id="MobiDB-lite"/>
    </source>
</evidence>
<feature type="region of interest" description="Disordered" evidence="10">
    <location>
        <begin position="148"/>
        <end position="182"/>
    </location>
</feature>
<dbReference type="OrthoDB" id="10250117at2759"/>
<feature type="compositionally biased region" description="Low complexity" evidence="10">
    <location>
        <begin position="166"/>
        <end position="182"/>
    </location>
</feature>
<comment type="cofactor">
    <cofactor evidence="1 9">
        <name>pyridoxal 5'-phosphate</name>
        <dbReference type="ChEBI" id="CHEBI:597326"/>
    </cofactor>
</comment>
<evidence type="ECO:0000313" key="12">
    <source>
        <dbReference type="EMBL" id="KYK63854.1"/>
    </source>
</evidence>
<dbReference type="InterPro" id="IPR000192">
    <property type="entry name" value="Aminotrans_V_dom"/>
</dbReference>
<dbReference type="GO" id="GO:0008483">
    <property type="term" value="F:transaminase activity"/>
    <property type="evidence" value="ECO:0007669"/>
    <property type="project" value="UniProtKB-KW"/>
</dbReference>
<feature type="compositionally biased region" description="Pro residues" evidence="10">
    <location>
        <begin position="156"/>
        <end position="165"/>
    </location>
</feature>
<keyword evidence="8" id="KW-0411">Iron-sulfur</keyword>
<dbReference type="InterPro" id="IPR015421">
    <property type="entry name" value="PyrdxlP-dep_Trfase_major"/>
</dbReference>
<evidence type="ECO:0000256" key="6">
    <source>
        <dbReference type="ARBA" id="ARBA00022898"/>
    </source>
</evidence>
<comment type="caution">
    <text evidence="12">The sequence shown here is derived from an EMBL/GenBank/DDBJ whole genome shotgun (WGS) entry which is preliminary data.</text>
</comment>
<dbReference type="FunFam" id="3.40.640.10:FF:000003">
    <property type="entry name" value="Cysteine desulfurase IscS"/>
    <property type="match status" value="1"/>
</dbReference>
<keyword evidence="6" id="KW-0663">Pyridoxal phosphate</keyword>